<evidence type="ECO:0000313" key="10">
    <source>
        <dbReference type="Proteomes" id="UP001442841"/>
    </source>
</evidence>
<feature type="transmembrane region" description="Helical" evidence="7">
    <location>
        <begin position="45"/>
        <end position="64"/>
    </location>
</feature>
<evidence type="ECO:0000259" key="8">
    <source>
        <dbReference type="PROSITE" id="PS50850"/>
    </source>
</evidence>
<evidence type="ECO:0000256" key="3">
    <source>
        <dbReference type="ARBA" id="ARBA00022475"/>
    </source>
</evidence>
<comment type="subcellular location">
    <subcellularLocation>
        <location evidence="1">Cell membrane</location>
        <topology evidence="1">Multi-pass membrane protein</topology>
    </subcellularLocation>
</comment>
<feature type="transmembrane region" description="Helical" evidence="7">
    <location>
        <begin position="296"/>
        <end position="318"/>
    </location>
</feature>
<feature type="domain" description="Major facilitator superfamily (MFS) profile" evidence="8">
    <location>
        <begin position="10"/>
        <end position="387"/>
    </location>
</feature>
<protein>
    <submittedName>
        <fullName evidence="9">MFS transporter</fullName>
    </submittedName>
</protein>
<keyword evidence="10" id="KW-1185">Reference proteome</keyword>
<dbReference type="EMBL" id="CP154795">
    <property type="protein sequence ID" value="XAN06984.1"/>
    <property type="molecule type" value="Genomic_DNA"/>
</dbReference>
<dbReference type="InterPro" id="IPR050171">
    <property type="entry name" value="MFS_Transporters"/>
</dbReference>
<dbReference type="PROSITE" id="PS50850">
    <property type="entry name" value="MFS"/>
    <property type="match status" value="1"/>
</dbReference>
<evidence type="ECO:0000313" key="9">
    <source>
        <dbReference type="EMBL" id="XAN06984.1"/>
    </source>
</evidence>
<feature type="transmembrane region" description="Helical" evidence="7">
    <location>
        <begin position="364"/>
        <end position="383"/>
    </location>
</feature>
<feature type="transmembrane region" description="Helical" evidence="7">
    <location>
        <begin position="137"/>
        <end position="160"/>
    </location>
</feature>
<dbReference type="SUPFAM" id="SSF103473">
    <property type="entry name" value="MFS general substrate transporter"/>
    <property type="match status" value="1"/>
</dbReference>
<dbReference type="RefSeq" id="WP_425308428.1">
    <property type="nucleotide sequence ID" value="NZ_CP154795.1"/>
</dbReference>
<reference evidence="9 10" key="1">
    <citation type="submission" date="2024-04" db="EMBL/GenBank/DDBJ databases">
        <title>Isolation of an actinomycete strain from pig manure.</title>
        <authorList>
            <person name="Gong T."/>
            <person name="Yu Z."/>
            <person name="An M."/>
            <person name="Wei C."/>
            <person name="Yang W."/>
            <person name="Liu L."/>
        </authorList>
    </citation>
    <scope>NUCLEOTIDE SEQUENCE [LARGE SCALE GENOMIC DNA]</scope>
    <source>
        <strain evidence="9 10">ZF39</strain>
    </source>
</reference>
<dbReference type="InterPro" id="IPR036259">
    <property type="entry name" value="MFS_trans_sf"/>
</dbReference>
<evidence type="ECO:0000256" key="6">
    <source>
        <dbReference type="ARBA" id="ARBA00023136"/>
    </source>
</evidence>
<organism evidence="9 10">
    <name type="scientific">Ammonicoccus fulvus</name>
    <dbReference type="NCBI Taxonomy" id="3138240"/>
    <lineage>
        <taxon>Bacteria</taxon>
        <taxon>Bacillati</taxon>
        <taxon>Actinomycetota</taxon>
        <taxon>Actinomycetes</taxon>
        <taxon>Propionibacteriales</taxon>
        <taxon>Propionibacteriaceae</taxon>
        <taxon>Ammonicoccus</taxon>
    </lineage>
</organism>
<keyword evidence="5 7" id="KW-1133">Transmembrane helix</keyword>
<dbReference type="PANTHER" id="PTHR23517:SF3">
    <property type="entry name" value="INTEGRAL MEMBRANE TRANSPORT PROTEIN"/>
    <property type="match status" value="1"/>
</dbReference>
<evidence type="ECO:0000256" key="2">
    <source>
        <dbReference type="ARBA" id="ARBA00022448"/>
    </source>
</evidence>
<evidence type="ECO:0000256" key="7">
    <source>
        <dbReference type="SAM" id="Phobius"/>
    </source>
</evidence>
<dbReference type="PANTHER" id="PTHR23517">
    <property type="entry name" value="RESISTANCE PROTEIN MDTM, PUTATIVE-RELATED-RELATED"/>
    <property type="match status" value="1"/>
</dbReference>
<feature type="transmembrane region" description="Helical" evidence="7">
    <location>
        <begin position="76"/>
        <end position="92"/>
    </location>
</feature>
<feature type="transmembrane region" description="Helical" evidence="7">
    <location>
        <begin position="166"/>
        <end position="186"/>
    </location>
</feature>
<gene>
    <name evidence="9" type="ORF">AADG42_06615</name>
</gene>
<dbReference type="InterPro" id="IPR011701">
    <property type="entry name" value="MFS"/>
</dbReference>
<feature type="transmembrane region" description="Helical" evidence="7">
    <location>
        <begin position="238"/>
        <end position="261"/>
    </location>
</feature>
<dbReference type="Gene3D" id="1.20.1250.20">
    <property type="entry name" value="MFS general substrate transporter like domains"/>
    <property type="match status" value="2"/>
</dbReference>
<name>A0ABZ3FPE7_9ACTN</name>
<keyword evidence="4 7" id="KW-0812">Transmembrane</keyword>
<keyword evidence="2" id="KW-0813">Transport</keyword>
<accession>A0ABZ3FPE7</accession>
<keyword evidence="3" id="KW-1003">Cell membrane</keyword>
<sequence>MTASLDWRRIALAAYGPTLLVSTGHGAIMPLVALSAREMGASLEIAAFLVGLMGLGQLIGDLPAGMLAARIGEKRALIGAAIVETLALALCWRADEVWQLAVGVFIAGMAAAVFQLARQAYLTEVVPAHQRARALSVLGGTHRIGSFIGPLAGALVIGLFNLSAAYATAAIFSLLAGVLTLVLPDVENARPKGVRGPRLGAVVRIRRRALLTLGAGAMTIQLGRAARLSVLPLWAEAIGISAQATSIIFALAALADMSMFYPSGWIMDRFGRFYSAVPTLVVLGIGFSLLPLTKGVFTVALVAVLLGVANGFSAGIVMTLGSDSAPTNARAQFLGAWRLLTDLGHAGGPLLVSAIVAIAPLGLASIAVGVTCWLGAAWFLKWLPRRPGAVRMFDADEVAES</sequence>
<feature type="transmembrane region" description="Helical" evidence="7">
    <location>
        <begin position="98"/>
        <end position="117"/>
    </location>
</feature>
<dbReference type="CDD" id="cd17325">
    <property type="entry name" value="MFS_MdtG_SLC18_like"/>
    <property type="match status" value="1"/>
</dbReference>
<evidence type="ECO:0000256" key="5">
    <source>
        <dbReference type="ARBA" id="ARBA00022989"/>
    </source>
</evidence>
<dbReference type="Pfam" id="PF07690">
    <property type="entry name" value="MFS_1"/>
    <property type="match status" value="1"/>
</dbReference>
<dbReference type="Proteomes" id="UP001442841">
    <property type="component" value="Chromosome"/>
</dbReference>
<keyword evidence="6 7" id="KW-0472">Membrane</keyword>
<evidence type="ECO:0000256" key="4">
    <source>
        <dbReference type="ARBA" id="ARBA00022692"/>
    </source>
</evidence>
<proteinExistence type="predicted"/>
<evidence type="ECO:0000256" key="1">
    <source>
        <dbReference type="ARBA" id="ARBA00004651"/>
    </source>
</evidence>
<feature type="transmembrane region" description="Helical" evidence="7">
    <location>
        <begin position="273"/>
        <end position="290"/>
    </location>
</feature>
<dbReference type="InterPro" id="IPR020846">
    <property type="entry name" value="MFS_dom"/>
</dbReference>